<dbReference type="PIRSF" id="PIRSF006250">
    <property type="entry name" value="NadC_ModD"/>
    <property type="match status" value="1"/>
</dbReference>
<dbReference type="PANTHER" id="PTHR32179:SF3">
    <property type="entry name" value="NICOTINATE-NUCLEOTIDE PYROPHOSPHORYLASE [CARBOXYLATING]"/>
    <property type="match status" value="1"/>
</dbReference>
<dbReference type="Gene3D" id="3.90.1170.20">
    <property type="entry name" value="Quinolinate phosphoribosyl transferase, N-terminal domain"/>
    <property type="match status" value="1"/>
</dbReference>
<gene>
    <name evidence="13" type="primary">nadC</name>
    <name evidence="13" type="ORF">HF966_04605</name>
</gene>
<dbReference type="InterPro" id="IPR036068">
    <property type="entry name" value="Nicotinate_pribotase-like_C"/>
</dbReference>
<name>A0A846ZI55_9LACO</name>
<keyword evidence="5" id="KW-0662">Pyridine nucleotide biosynthesis</keyword>
<evidence type="ECO:0000259" key="11">
    <source>
        <dbReference type="Pfam" id="PF01729"/>
    </source>
</evidence>
<dbReference type="EC" id="2.4.2.19" evidence="4"/>
<comment type="catalytic activity">
    <reaction evidence="9">
        <text>nicotinate beta-D-ribonucleotide + CO2 + diphosphate = quinolinate + 5-phospho-alpha-D-ribose 1-diphosphate + 2 H(+)</text>
        <dbReference type="Rhea" id="RHEA:12733"/>
        <dbReference type="ChEBI" id="CHEBI:15378"/>
        <dbReference type="ChEBI" id="CHEBI:16526"/>
        <dbReference type="ChEBI" id="CHEBI:29959"/>
        <dbReference type="ChEBI" id="CHEBI:33019"/>
        <dbReference type="ChEBI" id="CHEBI:57502"/>
        <dbReference type="ChEBI" id="CHEBI:58017"/>
        <dbReference type="EC" id="2.4.2.19"/>
    </reaction>
</comment>
<dbReference type="GO" id="GO:0034213">
    <property type="term" value="P:quinolinate catabolic process"/>
    <property type="evidence" value="ECO:0007669"/>
    <property type="project" value="TreeGrafter"/>
</dbReference>
<dbReference type="Pfam" id="PF02749">
    <property type="entry name" value="QRPTase_N"/>
    <property type="match status" value="1"/>
</dbReference>
<dbReference type="UniPathway" id="UPA00253">
    <property type="reaction ID" value="UER00331"/>
</dbReference>
<accession>A0A846ZI55</accession>
<dbReference type="SUPFAM" id="SSF54675">
    <property type="entry name" value="Nicotinate/Quinolinate PRTase N-terminal domain-like"/>
    <property type="match status" value="1"/>
</dbReference>
<evidence type="ECO:0000256" key="6">
    <source>
        <dbReference type="ARBA" id="ARBA00022676"/>
    </source>
</evidence>
<evidence type="ECO:0000256" key="3">
    <source>
        <dbReference type="ARBA" id="ARBA00009400"/>
    </source>
</evidence>
<dbReference type="GO" id="GO:0005737">
    <property type="term" value="C:cytoplasm"/>
    <property type="evidence" value="ECO:0007669"/>
    <property type="project" value="TreeGrafter"/>
</dbReference>
<dbReference type="AlphaFoldDB" id="A0A846ZI55"/>
<dbReference type="NCBIfam" id="TIGR00078">
    <property type="entry name" value="nadC"/>
    <property type="match status" value="1"/>
</dbReference>
<sequence>MPLTYDIVREQLATFLTEDVGTGDLTDSILTPRRVVGTFTAKTAGVVAGIALPAFLCRILETDDLVYQPAVADGEMVAAGTTLATITGDVAHLLKIERTALNLMQRMSGIATATQQAVAALNDPTIQILDTRKTAPGLRLFDKYAVRCGGGVNHRMGLFDLAMLKDNHLATITDLPEAVQILRTAIGPSKRIEVEVRTLNELQAAIAANVDIIMFDNQTPETAAYWATLTPSNIQTEASGGITLSNLPQFRGSNVTAISLGYLTNTVVNMDISFNLIHSADN</sequence>
<evidence type="ECO:0000259" key="12">
    <source>
        <dbReference type="Pfam" id="PF02749"/>
    </source>
</evidence>
<dbReference type="Gene3D" id="3.20.20.70">
    <property type="entry name" value="Aldolase class I"/>
    <property type="match status" value="1"/>
</dbReference>
<keyword evidence="6 10" id="KW-0328">Glycosyltransferase</keyword>
<dbReference type="GO" id="GO:0004514">
    <property type="term" value="F:nicotinate-nucleotide diphosphorylase (carboxylating) activity"/>
    <property type="evidence" value="ECO:0007669"/>
    <property type="project" value="UniProtKB-EC"/>
</dbReference>
<evidence type="ECO:0000256" key="7">
    <source>
        <dbReference type="ARBA" id="ARBA00022679"/>
    </source>
</evidence>
<comment type="caution">
    <text evidence="13">The sequence shown here is derived from an EMBL/GenBank/DDBJ whole genome shotgun (WGS) entry which is preliminary data.</text>
</comment>
<comment type="function">
    <text evidence="1">Involved in the catabolism of quinolinic acid (QA).</text>
</comment>
<proteinExistence type="inferred from homology"/>
<dbReference type="FunFam" id="3.20.20.70:FF:000030">
    <property type="entry name" value="Nicotinate-nucleotide pyrophosphorylase, carboxylating"/>
    <property type="match status" value="1"/>
</dbReference>
<evidence type="ECO:0000256" key="5">
    <source>
        <dbReference type="ARBA" id="ARBA00022642"/>
    </source>
</evidence>
<dbReference type="SUPFAM" id="SSF51690">
    <property type="entry name" value="Nicotinate/Quinolinate PRTase C-terminal domain-like"/>
    <property type="match status" value="1"/>
</dbReference>
<keyword evidence="7 10" id="KW-0808">Transferase</keyword>
<dbReference type="Pfam" id="PF01729">
    <property type="entry name" value="QRPTase_C"/>
    <property type="match status" value="1"/>
</dbReference>
<dbReference type="GO" id="GO:0009435">
    <property type="term" value="P:NAD+ biosynthetic process"/>
    <property type="evidence" value="ECO:0007669"/>
    <property type="project" value="UniProtKB-UniPathway"/>
</dbReference>
<reference evidence="13 14" key="1">
    <citation type="submission" date="2020-04" db="EMBL/GenBank/DDBJ databases">
        <title>MicrobeNet Type strains.</title>
        <authorList>
            <person name="Nicholson A.C."/>
        </authorList>
    </citation>
    <scope>NUCLEOTIDE SEQUENCE [LARGE SCALE GENOMIC DNA]</scope>
    <source>
        <strain evidence="13 14">CCUG 54536</strain>
    </source>
</reference>
<evidence type="ECO:0000256" key="1">
    <source>
        <dbReference type="ARBA" id="ARBA00003237"/>
    </source>
</evidence>
<dbReference type="Proteomes" id="UP000590460">
    <property type="component" value="Unassembled WGS sequence"/>
</dbReference>
<feature type="domain" description="Quinolinate phosphoribosyl transferase N-terminal" evidence="12">
    <location>
        <begin position="25"/>
        <end position="108"/>
    </location>
</feature>
<protein>
    <recommendedName>
        <fullName evidence="4">nicotinate-nucleotide diphosphorylase (carboxylating)</fullName>
        <ecNumber evidence="4">2.4.2.19</ecNumber>
    </recommendedName>
    <alternativeName>
        <fullName evidence="8">Quinolinate phosphoribosyltransferase [decarboxylating]</fullName>
    </alternativeName>
</protein>
<dbReference type="InterPro" id="IPR027277">
    <property type="entry name" value="NadC/ModD"/>
</dbReference>
<dbReference type="CDD" id="cd01572">
    <property type="entry name" value="QPRTase"/>
    <property type="match status" value="1"/>
</dbReference>
<evidence type="ECO:0000256" key="4">
    <source>
        <dbReference type="ARBA" id="ARBA00011944"/>
    </source>
</evidence>
<evidence type="ECO:0000313" key="14">
    <source>
        <dbReference type="Proteomes" id="UP000590460"/>
    </source>
</evidence>
<evidence type="ECO:0000256" key="10">
    <source>
        <dbReference type="PIRNR" id="PIRNR006250"/>
    </source>
</evidence>
<comment type="similarity">
    <text evidence="3 10">Belongs to the NadC/ModD family.</text>
</comment>
<dbReference type="InterPro" id="IPR013785">
    <property type="entry name" value="Aldolase_TIM"/>
</dbReference>
<evidence type="ECO:0000256" key="8">
    <source>
        <dbReference type="ARBA" id="ARBA00033102"/>
    </source>
</evidence>
<dbReference type="InterPro" id="IPR022412">
    <property type="entry name" value="Quinolinate_PRibosylTrfase_N"/>
</dbReference>
<evidence type="ECO:0000313" key="13">
    <source>
        <dbReference type="EMBL" id="NKZ18453.1"/>
    </source>
</evidence>
<evidence type="ECO:0000256" key="9">
    <source>
        <dbReference type="ARBA" id="ARBA00047445"/>
    </source>
</evidence>
<dbReference type="RefSeq" id="WP_168676657.1">
    <property type="nucleotide sequence ID" value="NZ_BPKV01000005.1"/>
</dbReference>
<dbReference type="PANTHER" id="PTHR32179">
    <property type="entry name" value="NICOTINATE-NUCLEOTIDE PYROPHOSPHORYLASE [CARBOXYLATING]"/>
    <property type="match status" value="1"/>
</dbReference>
<dbReference type="InterPro" id="IPR037128">
    <property type="entry name" value="Quinolinate_PRibosylTase_N_sf"/>
</dbReference>
<dbReference type="EMBL" id="JAAXPO010000004">
    <property type="protein sequence ID" value="NKZ18453.1"/>
    <property type="molecule type" value="Genomic_DNA"/>
</dbReference>
<dbReference type="InterPro" id="IPR004393">
    <property type="entry name" value="NadC"/>
</dbReference>
<organism evidence="13 14">
    <name type="scientific">Leuconostoc holzapfelii</name>
    <dbReference type="NCBI Taxonomy" id="434464"/>
    <lineage>
        <taxon>Bacteria</taxon>
        <taxon>Bacillati</taxon>
        <taxon>Bacillota</taxon>
        <taxon>Bacilli</taxon>
        <taxon>Lactobacillales</taxon>
        <taxon>Lactobacillaceae</taxon>
        <taxon>Leuconostoc</taxon>
    </lineage>
</organism>
<feature type="domain" description="Quinolinate phosphoribosyl transferase C-terminal" evidence="11">
    <location>
        <begin position="110"/>
        <end position="274"/>
    </location>
</feature>
<dbReference type="InterPro" id="IPR002638">
    <property type="entry name" value="Quinolinate_PRibosylTrfase_C"/>
</dbReference>
<comment type="pathway">
    <text evidence="2">Cofactor biosynthesis; NAD(+) biosynthesis; nicotinate D-ribonucleotide from quinolinate: step 1/1.</text>
</comment>
<evidence type="ECO:0000256" key="2">
    <source>
        <dbReference type="ARBA" id="ARBA00004893"/>
    </source>
</evidence>